<comment type="caution">
    <text evidence="4">The sequence shown here is derived from an EMBL/GenBank/DDBJ whole genome shotgun (WGS) entry which is preliminary data.</text>
</comment>
<dbReference type="PROSITE" id="PS50113">
    <property type="entry name" value="PAC"/>
    <property type="match status" value="1"/>
</dbReference>
<evidence type="ECO:0000313" key="4">
    <source>
        <dbReference type="EMBL" id="PAV03569.1"/>
    </source>
</evidence>
<dbReference type="InterPro" id="IPR000700">
    <property type="entry name" value="PAS-assoc_C"/>
</dbReference>
<dbReference type="InterPro" id="IPR035965">
    <property type="entry name" value="PAS-like_dom_sf"/>
</dbReference>
<gene>
    <name evidence="4" type="ORF">ASJ80_01035</name>
</gene>
<feature type="domain" description="PAC" evidence="3">
    <location>
        <begin position="237"/>
        <end position="288"/>
    </location>
</feature>
<dbReference type="SMART" id="SM00091">
    <property type="entry name" value="PAS"/>
    <property type="match status" value="1"/>
</dbReference>
<dbReference type="Gene3D" id="3.30.450.20">
    <property type="entry name" value="PAS domain"/>
    <property type="match status" value="2"/>
</dbReference>
<dbReference type="SUPFAM" id="SSF55785">
    <property type="entry name" value="PYP-like sensor domain (PAS domain)"/>
    <property type="match status" value="2"/>
</dbReference>
<reference evidence="4 5" key="1">
    <citation type="journal article" date="2017" name="BMC Genomics">
        <title>Genomic analysis of methanogenic archaea reveals a shift towards energy conservation.</title>
        <authorList>
            <person name="Gilmore S.P."/>
            <person name="Henske J.K."/>
            <person name="Sexton J.A."/>
            <person name="Solomon K.V."/>
            <person name="Seppala S."/>
            <person name="Yoo J.I."/>
            <person name="Huyett L.M."/>
            <person name="Pressman A."/>
            <person name="Cogan J.Z."/>
            <person name="Kivenson V."/>
            <person name="Peng X."/>
            <person name="Tan Y."/>
            <person name="Valentine D.L."/>
            <person name="O'Malley M.A."/>
        </authorList>
    </citation>
    <scope>NUCLEOTIDE SEQUENCE [LARGE SCALE GENOMIC DNA]</scope>
    <source>
        <strain evidence="4 5">M.o.H.</strain>
    </source>
</reference>
<dbReference type="NCBIfam" id="TIGR00229">
    <property type="entry name" value="sensory_box"/>
    <property type="match status" value="1"/>
</dbReference>
<evidence type="ECO:0000259" key="2">
    <source>
        <dbReference type="PROSITE" id="PS50112"/>
    </source>
</evidence>
<accession>A0A2A2H2E6</accession>
<dbReference type="EMBL" id="LMVM01000038">
    <property type="protein sequence ID" value="PAV03569.1"/>
    <property type="molecule type" value="Genomic_DNA"/>
</dbReference>
<protein>
    <recommendedName>
        <fullName evidence="6">Histidine kinase</fullName>
    </recommendedName>
</protein>
<feature type="region of interest" description="Disordered" evidence="1">
    <location>
        <begin position="1"/>
        <end position="20"/>
    </location>
</feature>
<organism evidence="4 5">
    <name type="scientific">Methanobacterium bryantii</name>
    <dbReference type="NCBI Taxonomy" id="2161"/>
    <lineage>
        <taxon>Archaea</taxon>
        <taxon>Methanobacteriati</taxon>
        <taxon>Methanobacteriota</taxon>
        <taxon>Methanomada group</taxon>
        <taxon>Methanobacteria</taxon>
        <taxon>Methanobacteriales</taxon>
        <taxon>Methanobacteriaceae</taxon>
        <taxon>Methanobacterium</taxon>
    </lineage>
</organism>
<dbReference type="AlphaFoldDB" id="A0A2A2H2E6"/>
<dbReference type="CDD" id="cd00130">
    <property type="entry name" value="PAS"/>
    <property type="match status" value="1"/>
</dbReference>
<keyword evidence="5" id="KW-1185">Reference proteome</keyword>
<dbReference type="OrthoDB" id="8127at2157"/>
<feature type="domain" description="PAS" evidence="2">
    <location>
        <begin position="150"/>
        <end position="195"/>
    </location>
</feature>
<dbReference type="InterPro" id="IPR000014">
    <property type="entry name" value="PAS"/>
</dbReference>
<dbReference type="Proteomes" id="UP000217784">
    <property type="component" value="Unassembled WGS sequence"/>
</dbReference>
<proteinExistence type="predicted"/>
<dbReference type="Pfam" id="PF08448">
    <property type="entry name" value="PAS_4"/>
    <property type="match status" value="1"/>
</dbReference>
<dbReference type="InterPro" id="IPR013656">
    <property type="entry name" value="PAS_4"/>
</dbReference>
<evidence type="ECO:0008006" key="6">
    <source>
        <dbReference type="Google" id="ProtNLM"/>
    </source>
</evidence>
<feature type="compositionally biased region" description="Polar residues" evidence="1">
    <location>
        <begin position="1"/>
        <end position="10"/>
    </location>
</feature>
<evidence type="ECO:0000259" key="3">
    <source>
        <dbReference type="PROSITE" id="PS50113"/>
    </source>
</evidence>
<dbReference type="PROSITE" id="PS50112">
    <property type="entry name" value="PAS"/>
    <property type="match status" value="1"/>
</dbReference>
<evidence type="ECO:0000313" key="5">
    <source>
        <dbReference type="Proteomes" id="UP000217784"/>
    </source>
</evidence>
<name>A0A2A2H2E6_METBR</name>
<sequence length="288" mass="32825">MKRKPNLNSNEEGKIESEEYGPLPGLDYQFFEYMQEGVTVYAVLRDESGKVVDLVITYANIAAYRQKKSLKKGLIGKSIKDLYGYEAVSTDLKKANEAVSTGRGVKYDVHFIPLDKYFSVSAFSPKEDVYVTLTIDITKQRKAEEEMQIERQKLLDIIEFLPDATFVIDENKRVIAWNKAIEEMTGTLKEDILGKGEYAYSMPFYGEKRPILVDLIFLSEKEMEDKYAYVKREGKTLFAEVFVSNLFGGKGAYVSVKASPLYDREGNLVGSIETVRDITELRKELCPK</sequence>
<dbReference type="RefSeq" id="WP_069582986.1">
    <property type="nucleotide sequence ID" value="NZ_LMVM01000038.1"/>
</dbReference>
<evidence type="ECO:0000256" key="1">
    <source>
        <dbReference type="SAM" id="MobiDB-lite"/>
    </source>
</evidence>